<protein>
    <submittedName>
        <fullName evidence="2">Uncharacterized protein</fullName>
    </submittedName>
</protein>
<accession>A0A9D3STY8</accession>
<dbReference type="Proteomes" id="UP001046870">
    <property type="component" value="Chromosome 25"/>
</dbReference>
<sequence length="121" mass="13602">MSRRAAFPPNRGSVFWIWFQIPAAEDACWCVLAPLPANVWSQHLGHVRRGGSGSSVLPAGPDHSRNPTETWRAEDGASRIETQTRTGFGETMTFPSAYLMYICTVRLSECKLWNLWCKDSD</sequence>
<dbReference type="AlphaFoldDB" id="A0A9D3STY8"/>
<reference evidence="2" key="1">
    <citation type="submission" date="2021-01" db="EMBL/GenBank/DDBJ databases">
        <authorList>
            <person name="Zahm M."/>
            <person name="Roques C."/>
            <person name="Cabau C."/>
            <person name="Klopp C."/>
            <person name="Donnadieu C."/>
            <person name="Jouanno E."/>
            <person name="Lampietro C."/>
            <person name="Louis A."/>
            <person name="Herpin A."/>
            <person name="Echchiki A."/>
            <person name="Berthelot C."/>
            <person name="Parey E."/>
            <person name="Roest-Crollius H."/>
            <person name="Braasch I."/>
            <person name="Postlethwait J."/>
            <person name="Bobe J."/>
            <person name="Montfort J."/>
            <person name="Bouchez O."/>
            <person name="Begum T."/>
            <person name="Mejri S."/>
            <person name="Adams A."/>
            <person name="Chen W.-J."/>
            <person name="Guiguen Y."/>
        </authorList>
    </citation>
    <scope>NUCLEOTIDE SEQUENCE</scope>
    <source>
        <strain evidence="2">YG-15Mar2019-1</strain>
        <tissue evidence="2">Brain</tissue>
    </source>
</reference>
<proteinExistence type="predicted"/>
<evidence type="ECO:0000313" key="3">
    <source>
        <dbReference type="Proteomes" id="UP001046870"/>
    </source>
</evidence>
<evidence type="ECO:0000313" key="2">
    <source>
        <dbReference type="EMBL" id="KAG7454381.1"/>
    </source>
</evidence>
<comment type="caution">
    <text evidence="2">The sequence shown here is derived from an EMBL/GenBank/DDBJ whole genome shotgun (WGS) entry which is preliminary data.</text>
</comment>
<feature type="region of interest" description="Disordered" evidence="1">
    <location>
        <begin position="51"/>
        <end position="75"/>
    </location>
</feature>
<dbReference type="EMBL" id="JAFDVH010000025">
    <property type="protein sequence ID" value="KAG7454381.1"/>
    <property type="molecule type" value="Genomic_DNA"/>
</dbReference>
<feature type="compositionally biased region" description="Basic and acidic residues" evidence="1">
    <location>
        <begin position="62"/>
        <end position="75"/>
    </location>
</feature>
<evidence type="ECO:0000256" key="1">
    <source>
        <dbReference type="SAM" id="MobiDB-lite"/>
    </source>
</evidence>
<gene>
    <name evidence="2" type="ORF">MATL_G00259040</name>
</gene>
<name>A0A9D3STY8_MEGAT</name>
<organism evidence="2 3">
    <name type="scientific">Megalops atlanticus</name>
    <name type="common">Tarpon</name>
    <name type="synonym">Clupea gigantea</name>
    <dbReference type="NCBI Taxonomy" id="7932"/>
    <lineage>
        <taxon>Eukaryota</taxon>
        <taxon>Metazoa</taxon>
        <taxon>Chordata</taxon>
        <taxon>Craniata</taxon>
        <taxon>Vertebrata</taxon>
        <taxon>Euteleostomi</taxon>
        <taxon>Actinopterygii</taxon>
        <taxon>Neopterygii</taxon>
        <taxon>Teleostei</taxon>
        <taxon>Elopiformes</taxon>
        <taxon>Megalopidae</taxon>
        <taxon>Megalops</taxon>
    </lineage>
</organism>
<keyword evidence="3" id="KW-1185">Reference proteome</keyword>